<dbReference type="AlphaFoldDB" id="A0A0E0FB07"/>
<dbReference type="InterPro" id="IPR022742">
    <property type="entry name" value="Hydrolase_4"/>
</dbReference>
<evidence type="ECO:0000259" key="1">
    <source>
        <dbReference type="Pfam" id="PF12146"/>
    </source>
</evidence>
<feature type="domain" description="Serine aminopeptidase S33" evidence="1">
    <location>
        <begin position="32"/>
        <end position="100"/>
    </location>
</feature>
<dbReference type="PANTHER" id="PTHR11614">
    <property type="entry name" value="PHOSPHOLIPASE-RELATED"/>
    <property type="match status" value="1"/>
</dbReference>
<keyword evidence="3" id="KW-1185">Reference proteome</keyword>
<dbReference type="InterPro" id="IPR051044">
    <property type="entry name" value="MAG_DAG_Lipase"/>
</dbReference>
<evidence type="ECO:0000313" key="2">
    <source>
        <dbReference type="EnsemblPlants" id="OMERI12G05390.1"/>
    </source>
</evidence>
<feature type="domain" description="Serine aminopeptidase S33" evidence="1">
    <location>
        <begin position="105"/>
        <end position="330"/>
    </location>
</feature>
<protein>
    <recommendedName>
        <fullName evidence="1">Serine aminopeptidase S33 domain-containing protein</fullName>
    </recommendedName>
</protein>
<name>A0A0E0FB07_9ORYZ</name>
<dbReference type="eggNOG" id="KOG1455">
    <property type="taxonomic scope" value="Eukaryota"/>
</dbReference>
<dbReference type="Gramene" id="OMERI12G05390.1">
    <property type="protein sequence ID" value="OMERI12G05390.1"/>
    <property type="gene ID" value="OMERI12G05390"/>
</dbReference>
<dbReference type="SUPFAM" id="SSF53474">
    <property type="entry name" value="alpha/beta-Hydrolases"/>
    <property type="match status" value="2"/>
</dbReference>
<dbReference type="Gene3D" id="3.40.50.1820">
    <property type="entry name" value="alpha/beta hydrolase"/>
    <property type="match status" value="2"/>
</dbReference>
<evidence type="ECO:0000313" key="3">
    <source>
        <dbReference type="Proteomes" id="UP000008021"/>
    </source>
</evidence>
<reference evidence="2" key="1">
    <citation type="submission" date="2015-04" db="UniProtKB">
        <authorList>
            <consortium name="EnsemblPlants"/>
        </authorList>
    </citation>
    <scope>IDENTIFICATION</scope>
</reference>
<dbReference type="PRINTS" id="PR00111">
    <property type="entry name" value="ABHYDROLASE"/>
</dbReference>
<dbReference type="EnsemblPlants" id="OMERI12G05390.1">
    <property type="protein sequence ID" value="OMERI12G05390.1"/>
    <property type="gene ID" value="OMERI12G05390"/>
</dbReference>
<dbReference type="Proteomes" id="UP000008021">
    <property type="component" value="Chromosome 12"/>
</dbReference>
<dbReference type="InterPro" id="IPR000073">
    <property type="entry name" value="AB_hydrolase_1"/>
</dbReference>
<reference evidence="2" key="2">
    <citation type="submission" date="2018-05" db="EMBL/GenBank/DDBJ databases">
        <title>OmerRS3 (Oryza meridionalis Reference Sequence Version 3).</title>
        <authorList>
            <person name="Zhang J."/>
            <person name="Kudrna D."/>
            <person name="Lee S."/>
            <person name="Talag J."/>
            <person name="Welchert J."/>
            <person name="Wing R.A."/>
        </authorList>
    </citation>
    <scope>NUCLEOTIDE SEQUENCE [LARGE SCALE GENOMIC DNA]</scope>
    <source>
        <strain evidence="2">cv. OR44</strain>
    </source>
</reference>
<dbReference type="FunFam" id="3.40.50.1820:FF:000036">
    <property type="entry name" value="Alpha/beta-Hydrolases superfamily protein"/>
    <property type="match status" value="1"/>
</dbReference>
<dbReference type="HOGENOM" id="CLU_026209_0_1_1"/>
<proteinExistence type="predicted"/>
<dbReference type="STRING" id="40149.A0A0E0FB07"/>
<organism evidence="2">
    <name type="scientific">Oryza meridionalis</name>
    <dbReference type="NCBI Taxonomy" id="40149"/>
    <lineage>
        <taxon>Eukaryota</taxon>
        <taxon>Viridiplantae</taxon>
        <taxon>Streptophyta</taxon>
        <taxon>Embryophyta</taxon>
        <taxon>Tracheophyta</taxon>
        <taxon>Spermatophyta</taxon>
        <taxon>Magnoliopsida</taxon>
        <taxon>Liliopsida</taxon>
        <taxon>Poales</taxon>
        <taxon>Poaceae</taxon>
        <taxon>BOP clade</taxon>
        <taxon>Oryzoideae</taxon>
        <taxon>Oryzeae</taxon>
        <taxon>Oryzinae</taxon>
        <taxon>Oryza</taxon>
    </lineage>
</organism>
<sequence length="356" mass="39522">MADDGFKYHEEYVTNKRGMKLFACQWSPLDHEPKALIFLCHGYAMECSISMRGTGVRLAKAGFTVHGLDYEGHGKSEGLQGYINSFDDVVVDCSNYFASVCGYAMECSISMRGTGVRLAKAGFTVHGLDYEGHGKSEGLQGYINSFDDVVVDCSNYFASVCERGECKGKKKFLLGESMGGAIVLMLHRKEPTNWDGAILVAPMCKIVEDMKPRPIVITILSKLSNVIPTWKIIPTEDVIDKAIKSEEWRQEVRNNPYCYKGRPRLKTGYELFMASLDIESTLDKVTLPFIIVHGGDDAVTDPSVSEELYTSAQSKDKTLKLYPGMCHALTSGEPASNIDIVFLDIIKWLDERVSVS</sequence>
<accession>A0A0E0FB07</accession>
<dbReference type="InterPro" id="IPR029058">
    <property type="entry name" value="AB_hydrolase_fold"/>
</dbReference>
<dbReference type="Pfam" id="PF12146">
    <property type="entry name" value="Hydrolase_4"/>
    <property type="match status" value="2"/>
</dbReference>